<feature type="domain" description="Methyl-accepting transducer" evidence="12">
    <location>
        <begin position="372"/>
        <end position="608"/>
    </location>
</feature>
<dbReference type="FunFam" id="1.10.287.950:FF:000001">
    <property type="entry name" value="Methyl-accepting chemotaxis sensory transducer"/>
    <property type="match status" value="1"/>
</dbReference>
<feature type="domain" description="HAMP" evidence="13">
    <location>
        <begin position="313"/>
        <end position="367"/>
    </location>
</feature>
<dbReference type="Gene3D" id="1.10.287.950">
    <property type="entry name" value="Methyl-accepting chemotaxis protein"/>
    <property type="match status" value="1"/>
</dbReference>
<keyword evidence="5 11" id="KW-0812">Transmembrane</keyword>
<dbReference type="RefSeq" id="WP_064626290.1">
    <property type="nucleotide sequence ID" value="NZ_CP022102.1"/>
</dbReference>
<name>A0ABD4QUX9_VIBAN</name>
<dbReference type="AlphaFoldDB" id="A0ABD4QUX9"/>
<dbReference type="CDD" id="cd06225">
    <property type="entry name" value="HAMP"/>
    <property type="match status" value="1"/>
</dbReference>
<dbReference type="PRINTS" id="PR00260">
    <property type="entry name" value="CHEMTRNSDUCR"/>
</dbReference>
<evidence type="ECO:0000256" key="1">
    <source>
        <dbReference type="ARBA" id="ARBA00004533"/>
    </source>
</evidence>
<dbReference type="SMART" id="SM00304">
    <property type="entry name" value="HAMP"/>
    <property type="match status" value="1"/>
</dbReference>
<dbReference type="SUPFAM" id="SSF58104">
    <property type="entry name" value="Methyl-accepting chemotaxis protein (MCP) signaling domain"/>
    <property type="match status" value="1"/>
</dbReference>
<evidence type="ECO:0000256" key="7">
    <source>
        <dbReference type="ARBA" id="ARBA00023136"/>
    </source>
</evidence>
<dbReference type="InterPro" id="IPR004090">
    <property type="entry name" value="Chemotax_Me-accpt_rcpt"/>
</dbReference>
<evidence type="ECO:0000313" key="14">
    <source>
        <dbReference type="EMBL" id="MBT2918918.1"/>
    </source>
</evidence>
<evidence type="ECO:0000256" key="6">
    <source>
        <dbReference type="ARBA" id="ARBA00022989"/>
    </source>
</evidence>
<keyword evidence="4" id="KW-0145">Chemotaxis</keyword>
<gene>
    <name evidence="14" type="ORF">PL14_09485</name>
</gene>
<dbReference type="InterPro" id="IPR003660">
    <property type="entry name" value="HAMP_dom"/>
</dbReference>
<evidence type="ECO:0000259" key="13">
    <source>
        <dbReference type="PROSITE" id="PS50885"/>
    </source>
</evidence>
<dbReference type="CDD" id="cd11386">
    <property type="entry name" value="MCP_signal"/>
    <property type="match status" value="1"/>
</dbReference>
<organism evidence="14 15">
    <name type="scientific">Vibrio anguillarum</name>
    <name type="common">Listonella anguillarum</name>
    <dbReference type="NCBI Taxonomy" id="55601"/>
    <lineage>
        <taxon>Bacteria</taxon>
        <taxon>Pseudomonadati</taxon>
        <taxon>Pseudomonadota</taxon>
        <taxon>Gammaproteobacteria</taxon>
        <taxon>Vibrionales</taxon>
        <taxon>Vibrionaceae</taxon>
        <taxon>Vibrio</taxon>
    </lineage>
</organism>
<evidence type="ECO:0000259" key="12">
    <source>
        <dbReference type="PROSITE" id="PS50111"/>
    </source>
</evidence>
<keyword evidence="6 11" id="KW-1133">Transmembrane helix</keyword>
<dbReference type="CDD" id="cd12913">
    <property type="entry name" value="PDC1_MCP_like"/>
    <property type="match status" value="1"/>
</dbReference>
<evidence type="ECO:0000256" key="4">
    <source>
        <dbReference type="ARBA" id="ARBA00022500"/>
    </source>
</evidence>
<dbReference type="GO" id="GO:0005886">
    <property type="term" value="C:plasma membrane"/>
    <property type="evidence" value="ECO:0007669"/>
    <property type="project" value="UniProtKB-SubCell"/>
</dbReference>
<dbReference type="PANTHER" id="PTHR32089:SF55">
    <property type="entry name" value="METHYL ACCEPTING SENSORY TRANSDUCER WITH CACHE_2 SMALL MOLECULE BINDING DOMAIN"/>
    <property type="match status" value="1"/>
</dbReference>
<dbReference type="InterPro" id="IPR033479">
    <property type="entry name" value="dCache_1"/>
</dbReference>
<evidence type="ECO:0000256" key="5">
    <source>
        <dbReference type="ARBA" id="ARBA00022692"/>
    </source>
</evidence>
<evidence type="ECO:0000256" key="9">
    <source>
        <dbReference type="ARBA" id="ARBA00029447"/>
    </source>
</evidence>
<comment type="subcellular location">
    <subcellularLocation>
        <location evidence="1">Cell inner membrane</location>
    </subcellularLocation>
    <subcellularLocation>
        <location evidence="2">Cell membrane</location>
        <topology evidence="2">Multi-pass membrane protein</topology>
    </subcellularLocation>
</comment>
<feature type="transmembrane region" description="Helical" evidence="11">
    <location>
        <begin position="293"/>
        <end position="316"/>
    </location>
</feature>
<dbReference type="InterPro" id="IPR004089">
    <property type="entry name" value="MCPsignal_dom"/>
</dbReference>
<dbReference type="GO" id="GO:0007165">
    <property type="term" value="P:signal transduction"/>
    <property type="evidence" value="ECO:0007669"/>
    <property type="project" value="UniProtKB-KW"/>
</dbReference>
<keyword evidence="7 11" id="KW-0472">Membrane</keyword>
<dbReference type="Pfam" id="PF00015">
    <property type="entry name" value="MCPsignal"/>
    <property type="match status" value="1"/>
</dbReference>
<dbReference type="SUPFAM" id="SSF103190">
    <property type="entry name" value="Sensory domain-like"/>
    <property type="match status" value="1"/>
</dbReference>
<dbReference type="SMART" id="SM00283">
    <property type="entry name" value="MA"/>
    <property type="match status" value="1"/>
</dbReference>
<dbReference type="PANTHER" id="PTHR32089">
    <property type="entry name" value="METHYL-ACCEPTING CHEMOTAXIS PROTEIN MCPB"/>
    <property type="match status" value="1"/>
</dbReference>
<feature type="transmembrane region" description="Helical" evidence="11">
    <location>
        <begin position="12"/>
        <end position="30"/>
    </location>
</feature>
<keyword evidence="8 10" id="KW-0807">Transducer</keyword>
<dbReference type="InterPro" id="IPR029151">
    <property type="entry name" value="Sensor-like_sf"/>
</dbReference>
<dbReference type="GO" id="GO:0006935">
    <property type="term" value="P:chemotaxis"/>
    <property type="evidence" value="ECO:0007669"/>
    <property type="project" value="UniProtKB-KW"/>
</dbReference>
<evidence type="ECO:0000256" key="2">
    <source>
        <dbReference type="ARBA" id="ARBA00004651"/>
    </source>
</evidence>
<accession>A0ABD4QUX9</accession>
<evidence type="ECO:0000256" key="10">
    <source>
        <dbReference type="PROSITE-ProRule" id="PRU00284"/>
    </source>
</evidence>
<dbReference type="Proteomes" id="UP000078309">
    <property type="component" value="Unassembled WGS sequence"/>
</dbReference>
<comment type="caution">
    <text evidence="14">The sequence shown here is derived from an EMBL/GenBank/DDBJ whole genome shotgun (WGS) entry which is preliminary data.</text>
</comment>
<proteinExistence type="inferred from homology"/>
<evidence type="ECO:0000256" key="11">
    <source>
        <dbReference type="SAM" id="Phobius"/>
    </source>
</evidence>
<dbReference type="Pfam" id="PF00672">
    <property type="entry name" value="HAMP"/>
    <property type="match status" value="1"/>
</dbReference>
<evidence type="ECO:0000313" key="15">
    <source>
        <dbReference type="Proteomes" id="UP000078309"/>
    </source>
</evidence>
<sequence length="645" mass="70812">MTLGFKSRIYVSVALLVAISLIVLGTINMLSLKEKMITSLTTETQNKLNYHVSELESWVKTRYQAVVKGSQHFRSALSDQENVNLVRLLAESAQISNVIMAYDDGRAYMAYDDGRAYMSFDKDNGVVTGKKNFTNKDWYRQAKTSRSSLLTEIYEDQITGKRVISAVMPVYEQGQFIGVLLGDIQLDEVIVQVSNMRFAGGAATLTDKNAVFFASDDPSDIGRTPSQVSPNFLEMEKLFSQQDAGHLSFPYLGIEFDGYFKRVNLTDNMYWTMMVFVDKGTALANVYEAQSSAIYTGVILLIISVAAIFVILNYIYKPLLRLKKAVLDLSKGSGDLTRRLEVNGDDDLAQISQGFNLFSENLQKMMLQISDASQNISSNIEQLGQTAKENERMLLSHSSETEQVVTAITEMSESARTVAESVTQSNHITDSASKEAKQSIIIVNNAVETVSSLVSDVEQMSERIANMNKDAIKISEVLTVIGAISEQTNLLALNAAIEAARAGEQGRGFAVVADEVRALAARTQNSTTEISDMLAKLLEGTDSVVAAMDKTKNQCQTTADKTSEVSGSLNIMSTSVSEIDDLSTQIAAATEQQSTVAEELSRNMLAIRDIVESLVVSGRQTVSATESLSYSNHELDRLVSNFKLK</sequence>
<reference evidence="14 15" key="1">
    <citation type="journal article" date="2017" name="J. Fish Dis.">
        <title>Comparative assessment of Vibrio virulence in marine fish larvae.</title>
        <authorList>
            <person name="Ronneseth A."/>
            <person name="Castillo D."/>
            <person name="D'Alvise P."/>
            <person name="Tonnesen O."/>
            <person name="Haugland G."/>
            <person name="Grotkjaer T."/>
            <person name="Engell-Sorensen K."/>
            <person name="Norremark L."/>
            <person name="Bergh O."/>
            <person name="Wergeland H.I."/>
            <person name="Gram L."/>
        </authorList>
    </citation>
    <scope>NUCLEOTIDE SEQUENCE [LARGE SCALE GENOMIC DNA]</scope>
    <source>
        <strain evidence="14 15">90-11-286</strain>
    </source>
</reference>
<dbReference type="Gene3D" id="3.30.450.20">
    <property type="entry name" value="PAS domain"/>
    <property type="match status" value="2"/>
</dbReference>
<dbReference type="PROSITE" id="PS50885">
    <property type="entry name" value="HAMP"/>
    <property type="match status" value="1"/>
</dbReference>
<comment type="similarity">
    <text evidence="9">Belongs to the methyl-accepting chemotaxis (MCP) protein family.</text>
</comment>
<evidence type="ECO:0000256" key="3">
    <source>
        <dbReference type="ARBA" id="ARBA00022475"/>
    </source>
</evidence>
<evidence type="ECO:0000256" key="8">
    <source>
        <dbReference type="ARBA" id="ARBA00023224"/>
    </source>
</evidence>
<dbReference type="Pfam" id="PF02743">
    <property type="entry name" value="dCache_1"/>
    <property type="match status" value="1"/>
</dbReference>
<protein>
    <submittedName>
        <fullName evidence="14">Methyl-accepting chemotaxis protein</fullName>
    </submittedName>
</protein>
<keyword evidence="3" id="KW-1003">Cell membrane</keyword>
<dbReference type="EMBL" id="JAHGUI010000034">
    <property type="protein sequence ID" value="MBT2918918.1"/>
    <property type="molecule type" value="Genomic_DNA"/>
</dbReference>
<dbReference type="PROSITE" id="PS50111">
    <property type="entry name" value="CHEMOTAXIS_TRANSDUC_2"/>
    <property type="match status" value="1"/>
</dbReference>